<comment type="caution">
    <text evidence="3">The sequence shown here is derived from an EMBL/GenBank/DDBJ whole genome shotgun (WGS) entry which is preliminary data.</text>
</comment>
<dbReference type="AlphaFoldDB" id="A0A5M9MPA3"/>
<dbReference type="Proteomes" id="UP000324241">
    <property type="component" value="Unassembled WGS sequence"/>
</dbReference>
<keyword evidence="2" id="KW-1133">Transmembrane helix</keyword>
<feature type="region of interest" description="Disordered" evidence="1">
    <location>
        <begin position="190"/>
        <end position="249"/>
    </location>
</feature>
<feature type="region of interest" description="Disordered" evidence="1">
    <location>
        <begin position="68"/>
        <end position="95"/>
    </location>
</feature>
<reference evidence="3 4" key="1">
    <citation type="submission" date="2019-08" db="EMBL/GenBank/DDBJ databases">
        <title>The genome sequence of a newly discovered highly antifungal drug resistant Aspergillus species, Aspergillus tanneri NIH 1004.</title>
        <authorList>
            <person name="Mounaud S."/>
            <person name="Singh I."/>
            <person name="Joardar V."/>
            <person name="Pakala S."/>
            <person name="Pakala S."/>
            <person name="Venepally P."/>
            <person name="Chung J.K."/>
            <person name="Losada L."/>
            <person name="Nierman W.C."/>
        </authorList>
    </citation>
    <scope>NUCLEOTIDE SEQUENCE [LARGE SCALE GENOMIC DNA]</scope>
    <source>
        <strain evidence="3 4">NIH1004</strain>
    </source>
</reference>
<feature type="transmembrane region" description="Helical" evidence="2">
    <location>
        <begin position="583"/>
        <end position="604"/>
    </location>
</feature>
<evidence type="ECO:0000256" key="2">
    <source>
        <dbReference type="SAM" id="Phobius"/>
    </source>
</evidence>
<feature type="compositionally biased region" description="Polar residues" evidence="1">
    <location>
        <begin position="149"/>
        <end position="173"/>
    </location>
</feature>
<protein>
    <submittedName>
        <fullName evidence="3">Uncharacterized protein</fullName>
    </submittedName>
</protein>
<sequence>MDCSSPPDAPEARNLKILGSWNGEFDWPVRLRISLEVQSSPGTKLRLLDTNGSAAFLKAASVRLMPDDCDQGNEPYENDSPFPHVNQPATIPAGSLPSAQTFSDLQVTVAKPQDTTKSIRLGKRSAEDACLSDSASDTKAEGRAKGKRPSNSNIDQTTNHSPGQGASTSKPNSLVSIETLLDTAREDKLSDEGLSKQKESPNSCKAGGNDAQHVEETGRLHTMPALVTQSPNTSKREETKSTESSNANLESKSLGKIAWGVEQDIPSPPVLELSRGDPSLALVSGNILVGFPSDAERARYRIELHCHVYVDEDYLRGWSTVRMPGLPNLRAGETGAFRFLLPEGRGLEFRTLDLLRCTRVEDFLFAEFKTRDLVIPMRVCGRKFYGFLKEFALGQQVTVSSDSENDGPAKYYAMCSVRLDRRYVCSEKCSFSFCLDGGPEGSFYCELEPQVTGLQVIQIPTQDAACTGISRIQIICAPKDLEVFCLTWSVLPSARQGVRWLPHIYPVCSSHGEWNREHLQEAFTALREKGFFSTKKEHDAQPTRHDTQPTQLHVTAHASHQHSTTSEPLSPAEEGARPVIRNLIKAAIFSIFISVFTSIFFTILEKTNTMISICLYDNQFAINITTVDQTLDNGSQGHFGESIFQNSHSDLCSHESFSSLLKHDQLEVNDTGSDIESERQLQVPDGGTEPIIGSLDKQVNMEDDGMVRPTSVSMRDKVDYWLGWRGPVGEEV</sequence>
<evidence type="ECO:0000313" key="4">
    <source>
        <dbReference type="Proteomes" id="UP000324241"/>
    </source>
</evidence>
<dbReference type="OrthoDB" id="5599552at2759"/>
<proteinExistence type="predicted"/>
<dbReference type="EMBL" id="QUQM01000003">
    <property type="protein sequence ID" value="KAA8648748.1"/>
    <property type="molecule type" value="Genomic_DNA"/>
</dbReference>
<dbReference type="GeneID" id="54327335"/>
<accession>A0A5M9MPA3</accession>
<keyword evidence="2" id="KW-0812">Transmembrane</keyword>
<gene>
    <name evidence="3" type="ORF">ATNIH1004_004633</name>
</gene>
<name>A0A5M9MPA3_9EURO</name>
<keyword evidence="2" id="KW-0472">Membrane</keyword>
<organism evidence="3 4">
    <name type="scientific">Aspergillus tanneri</name>
    <dbReference type="NCBI Taxonomy" id="1220188"/>
    <lineage>
        <taxon>Eukaryota</taxon>
        <taxon>Fungi</taxon>
        <taxon>Dikarya</taxon>
        <taxon>Ascomycota</taxon>
        <taxon>Pezizomycotina</taxon>
        <taxon>Eurotiomycetes</taxon>
        <taxon>Eurotiomycetidae</taxon>
        <taxon>Eurotiales</taxon>
        <taxon>Aspergillaceae</taxon>
        <taxon>Aspergillus</taxon>
        <taxon>Aspergillus subgen. Circumdati</taxon>
    </lineage>
</organism>
<dbReference type="RefSeq" id="XP_033428109.1">
    <property type="nucleotide sequence ID" value="XM_033569303.1"/>
</dbReference>
<evidence type="ECO:0000313" key="3">
    <source>
        <dbReference type="EMBL" id="KAA8648748.1"/>
    </source>
</evidence>
<dbReference type="VEuPathDB" id="FungiDB:EYZ11_011758"/>
<feature type="compositionally biased region" description="Basic and acidic residues" evidence="1">
    <location>
        <begin position="190"/>
        <end position="199"/>
    </location>
</feature>
<evidence type="ECO:0000256" key="1">
    <source>
        <dbReference type="SAM" id="MobiDB-lite"/>
    </source>
</evidence>
<feature type="region of interest" description="Disordered" evidence="1">
    <location>
        <begin position="116"/>
        <end position="173"/>
    </location>
</feature>